<feature type="domain" description="S5 DRBM" evidence="2">
    <location>
        <begin position="23"/>
        <end position="73"/>
    </location>
</feature>
<name>A0ABN9ME15_9NEOB</name>
<evidence type="ECO:0000313" key="3">
    <source>
        <dbReference type="EMBL" id="CAJ0962906.1"/>
    </source>
</evidence>
<organism evidence="3 4">
    <name type="scientific">Ranitomeya imitator</name>
    <name type="common">mimic poison frog</name>
    <dbReference type="NCBI Taxonomy" id="111125"/>
    <lineage>
        <taxon>Eukaryota</taxon>
        <taxon>Metazoa</taxon>
        <taxon>Chordata</taxon>
        <taxon>Craniata</taxon>
        <taxon>Vertebrata</taxon>
        <taxon>Euteleostomi</taxon>
        <taxon>Amphibia</taxon>
        <taxon>Batrachia</taxon>
        <taxon>Anura</taxon>
        <taxon>Neobatrachia</taxon>
        <taxon>Hyloidea</taxon>
        <taxon>Dendrobatidae</taxon>
        <taxon>Dendrobatinae</taxon>
        <taxon>Ranitomeya</taxon>
    </lineage>
</organism>
<dbReference type="SUPFAM" id="SSF54768">
    <property type="entry name" value="dsRNA-binding domain-like"/>
    <property type="match status" value="1"/>
</dbReference>
<keyword evidence="4" id="KW-1185">Reference proteome</keyword>
<proteinExistence type="predicted"/>
<dbReference type="PROSITE" id="PS50881">
    <property type="entry name" value="S5_DSRBD"/>
    <property type="match status" value="1"/>
</dbReference>
<sequence>MLDTTSSTTLSFDPEMKSVFNMTAKEGRKRSVSALVAVGNGNGAAGFALGKASDRLIALRKAKNRAVQYLHYIERYNDHTIYHDISSTFKRTTIKMKKQNHGKPGRVYILVPRAMYGCSGRIRKM</sequence>
<dbReference type="PANTHER" id="PTHR48277">
    <property type="entry name" value="MITOCHONDRIAL RIBOSOMAL PROTEIN S5"/>
    <property type="match status" value="1"/>
</dbReference>
<dbReference type="Proteomes" id="UP001176940">
    <property type="component" value="Unassembled WGS sequence"/>
</dbReference>
<dbReference type="InterPro" id="IPR013810">
    <property type="entry name" value="Ribosomal_uS5_N"/>
</dbReference>
<protein>
    <recommendedName>
        <fullName evidence="2">S5 DRBM domain-containing protein</fullName>
    </recommendedName>
</protein>
<dbReference type="InterPro" id="IPR018192">
    <property type="entry name" value="Ribosomal_uS5_N_CS"/>
</dbReference>
<dbReference type="InterPro" id="IPR000851">
    <property type="entry name" value="Ribosomal_uS5"/>
</dbReference>
<dbReference type="EMBL" id="CAUEEQ010056185">
    <property type="protein sequence ID" value="CAJ0962906.1"/>
    <property type="molecule type" value="Genomic_DNA"/>
</dbReference>
<keyword evidence="1" id="KW-0689">Ribosomal protein</keyword>
<dbReference type="Pfam" id="PF00333">
    <property type="entry name" value="Ribosomal_S5"/>
    <property type="match status" value="1"/>
</dbReference>
<dbReference type="Gene3D" id="3.30.160.20">
    <property type="match status" value="1"/>
</dbReference>
<comment type="caution">
    <text evidence="3">The sequence shown here is derived from an EMBL/GenBank/DDBJ whole genome shotgun (WGS) entry which is preliminary data.</text>
</comment>
<dbReference type="PANTHER" id="PTHR48277:SF1">
    <property type="entry name" value="MITOCHONDRIAL RIBOSOMAL PROTEIN S5"/>
    <property type="match status" value="1"/>
</dbReference>
<evidence type="ECO:0000313" key="4">
    <source>
        <dbReference type="Proteomes" id="UP001176940"/>
    </source>
</evidence>
<evidence type="ECO:0000259" key="2">
    <source>
        <dbReference type="PROSITE" id="PS50881"/>
    </source>
</evidence>
<evidence type="ECO:0000256" key="1">
    <source>
        <dbReference type="PROSITE-ProRule" id="PRU00268"/>
    </source>
</evidence>
<dbReference type="PROSITE" id="PS00585">
    <property type="entry name" value="RIBOSOMAL_S5"/>
    <property type="match status" value="1"/>
</dbReference>
<keyword evidence="1" id="KW-0687">Ribonucleoprotein</keyword>
<gene>
    <name evidence="3" type="ORF">RIMI_LOCUS18431411</name>
</gene>
<accession>A0ABN9ME15</accession>
<reference evidence="3" key="1">
    <citation type="submission" date="2023-07" db="EMBL/GenBank/DDBJ databases">
        <authorList>
            <person name="Stuckert A."/>
        </authorList>
    </citation>
    <scope>NUCLEOTIDE SEQUENCE</scope>
</reference>